<keyword evidence="6" id="KW-0067">ATP-binding</keyword>
<dbReference type="GO" id="GO:0006011">
    <property type="term" value="P:UDP-alpha-D-glucose metabolic process"/>
    <property type="evidence" value="ECO:0007669"/>
    <property type="project" value="InterPro"/>
</dbReference>
<dbReference type="Proteomes" id="UP000241890">
    <property type="component" value="Unassembled WGS sequence"/>
</dbReference>
<dbReference type="InterPro" id="IPR006204">
    <property type="entry name" value="GHMP_kinase_N_dom"/>
</dbReference>
<evidence type="ECO:0000259" key="8">
    <source>
        <dbReference type="Pfam" id="PF00288"/>
    </source>
</evidence>
<evidence type="ECO:0000256" key="3">
    <source>
        <dbReference type="ARBA" id="ARBA00022679"/>
    </source>
</evidence>
<comment type="caution">
    <text evidence="10">The sequence shown here is derived from an EMBL/GenBank/DDBJ whole genome shotgun (WGS) entry which is preliminary data.</text>
</comment>
<dbReference type="OrthoDB" id="188923at2759"/>
<organism evidence="10 11">
    <name type="scientific">Hondaea fermentalgiana</name>
    <dbReference type="NCBI Taxonomy" id="2315210"/>
    <lineage>
        <taxon>Eukaryota</taxon>
        <taxon>Sar</taxon>
        <taxon>Stramenopiles</taxon>
        <taxon>Bigyra</taxon>
        <taxon>Labyrinthulomycetes</taxon>
        <taxon>Thraustochytrida</taxon>
        <taxon>Thraustochytriidae</taxon>
        <taxon>Hondaea</taxon>
    </lineage>
</organism>
<evidence type="ECO:0000256" key="4">
    <source>
        <dbReference type="ARBA" id="ARBA00022695"/>
    </source>
</evidence>
<reference evidence="10 11" key="1">
    <citation type="submission" date="2017-12" db="EMBL/GenBank/DDBJ databases">
        <title>Sequencing, de novo assembly and annotation of complete genome of a new Thraustochytrid species, strain FCC1311.</title>
        <authorList>
            <person name="Sedici K."/>
            <person name="Godart F."/>
            <person name="Aiese Cigliano R."/>
            <person name="Sanseverino W."/>
            <person name="Barakat M."/>
            <person name="Ortet P."/>
            <person name="Marechal E."/>
            <person name="Cagnac O."/>
            <person name="Amato A."/>
        </authorList>
    </citation>
    <scope>NUCLEOTIDE SEQUENCE [LARGE SCALE GENOMIC DNA]</scope>
</reference>
<evidence type="ECO:0000256" key="1">
    <source>
        <dbReference type="ARBA" id="ARBA00006890"/>
    </source>
</evidence>
<dbReference type="PANTHER" id="PTHR43197:SF1">
    <property type="entry name" value="UTP--GLUCOSE-1-PHOSPHATE URIDYLYLTRANSFERASE"/>
    <property type="match status" value="1"/>
</dbReference>
<evidence type="ECO:0000313" key="11">
    <source>
        <dbReference type="Proteomes" id="UP000241890"/>
    </source>
</evidence>
<dbReference type="InterPro" id="IPR005835">
    <property type="entry name" value="NTP_transferase_dom"/>
</dbReference>
<dbReference type="Pfam" id="PF00288">
    <property type="entry name" value="GHMP_kinases_N"/>
    <property type="match status" value="1"/>
</dbReference>
<evidence type="ECO:0000256" key="2">
    <source>
        <dbReference type="ARBA" id="ARBA00012415"/>
    </source>
</evidence>
<dbReference type="AlphaFoldDB" id="A0A2R5GSS1"/>
<dbReference type="SUPFAM" id="SSF55060">
    <property type="entry name" value="GHMP Kinase, C-terminal domain"/>
    <property type="match status" value="1"/>
</dbReference>
<dbReference type="PRINTS" id="PR00959">
    <property type="entry name" value="MEVGALKINASE"/>
</dbReference>
<dbReference type="GO" id="GO:0005524">
    <property type="term" value="F:ATP binding"/>
    <property type="evidence" value="ECO:0007669"/>
    <property type="project" value="UniProtKB-KW"/>
</dbReference>
<dbReference type="InterPro" id="IPR020568">
    <property type="entry name" value="Ribosomal_Su5_D2-typ_SF"/>
</dbReference>
<evidence type="ECO:0000256" key="6">
    <source>
        <dbReference type="ARBA" id="ARBA00022840"/>
    </source>
</evidence>
<sequence length="656" mass="71108">MFASPSILTGSVVNFTLLTPGIPTVCIEHPSKVVVTSTDNNGCKTSAEFSMDKDTLLKVAREGGYFSYVAGVAYKILEDHVVGGVQIDNYMTTLPLKKGLSSSAAICVLTTRAFNKLYDLRLTTRGEMEYAYQGELITPSQCGRLDQACAFGSTPVLMTYDGEFTGVQKITVGLELHFVIVDLCAAKSTVAILDGLRSAYPKAVTEEHQKLQDFLGPQNKAIVHEALDLMSADPESHGGPSAVVEKLGALLKRAQAGFDAHGAPLCPSELTAPVLHRCLEHPSLAPYITGGKWVGAGGDGTAQLLCRSAVAQREVARIVKDELHMDPMLLTVSPGSRIQTAVIPAGGFAGSLFPASQACKAELFPIYDARDGMCKPLILGTVEQLLDAGLERVVLVVQADDLRQFQRLFQDPITPSNATRLPDRDEGRLASYARRLIDMGRHVDFVVQEQQQGFGHAVHCAREHVGQAPFLLVLGHHVYLTAHEGGLGRSSVEQMLDAHKMLGTNVVGLKRSAIEEVPQFGTVTGSFRQEVDHVPNRVLTVTSVVEKPSESYARENLHVPGMPPDDFLTMFGMYAIEPAIFDILDDFIRHDLRSEKGDIAFTPALDQLRQASGLAGIVMEAERLPINSPEAFIETNQRLLKIAQDARASSLSQEQA</sequence>
<feature type="domain" description="Nucleotidyl transferase" evidence="9">
    <location>
        <begin position="341"/>
        <end position="589"/>
    </location>
</feature>
<dbReference type="PANTHER" id="PTHR43197">
    <property type="entry name" value="UTP--GLUCOSE-1-PHOSPHATE URIDYLYLTRANSFERASE"/>
    <property type="match status" value="1"/>
</dbReference>
<dbReference type="InParanoid" id="A0A2R5GSS1"/>
<dbReference type="InterPro" id="IPR014721">
    <property type="entry name" value="Ribsml_uS5_D2-typ_fold_subgr"/>
</dbReference>
<dbReference type="Gene3D" id="3.90.550.10">
    <property type="entry name" value="Spore Coat Polysaccharide Biosynthesis Protein SpsA, Chain A"/>
    <property type="match status" value="1"/>
</dbReference>
<gene>
    <name evidence="10" type="ORF">FCC1311_101132</name>
</gene>
<dbReference type="EC" id="2.7.7.9" evidence="2"/>
<comment type="similarity">
    <text evidence="1">Belongs to the UDPGP type 2 family.</text>
</comment>
<evidence type="ECO:0000256" key="7">
    <source>
        <dbReference type="ARBA" id="ARBA00048128"/>
    </source>
</evidence>
<evidence type="ECO:0000313" key="10">
    <source>
        <dbReference type="EMBL" id="GBG33890.1"/>
    </source>
</evidence>
<dbReference type="SUPFAM" id="SSF53448">
    <property type="entry name" value="Nucleotide-diphospho-sugar transferases"/>
    <property type="match status" value="1"/>
</dbReference>
<dbReference type="InterPro" id="IPR029044">
    <property type="entry name" value="Nucleotide-diphossugar_trans"/>
</dbReference>
<feature type="domain" description="GHMP kinase N-terminal" evidence="8">
    <location>
        <begin position="68"/>
        <end position="152"/>
    </location>
</feature>
<comment type="catalytic activity">
    <reaction evidence="7">
        <text>alpha-D-glucose 1-phosphate + UTP + H(+) = UDP-alpha-D-glucose + diphosphate</text>
        <dbReference type="Rhea" id="RHEA:19889"/>
        <dbReference type="ChEBI" id="CHEBI:15378"/>
        <dbReference type="ChEBI" id="CHEBI:33019"/>
        <dbReference type="ChEBI" id="CHEBI:46398"/>
        <dbReference type="ChEBI" id="CHEBI:58601"/>
        <dbReference type="ChEBI" id="CHEBI:58885"/>
        <dbReference type="EC" id="2.7.7.9"/>
    </reaction>
</comment>
<keyword evidence="4" id="KW-0548">Nucleotidyltransferase</keyword>
<dbReference type="InterPro" id="IPR005771">
    <property type="entry name" value="GalU_uridylyltTrfase_bac/arc"/>
</dbReference>
<protein>
    <recommendedName>
        <fullName evidence="2">UTP--glucose-1-phosphate uridylyltransferase</fullName>
        <ecNumber evidence="2">2.7.7.9</ecNumber>
    </recommendedName>
</protein>
<dbReference type="GO" id="GO:0003983">
    <property type="term" value="F:UTP:glucose-1-phosphate uridylyltransferase activity"/>
    <property type="evidence" value="ECO:0007669"/>
    <property type="project" value="UniProtKB-EC"/>
</dbReference>
<evidence type="ECO:0000259" key="9">
    <source>
        <dbReference type="Pfam" id="PF00483"/>
    </source>
</evidence>
<keyword evidence="11" id="KW-1185">Reference proteome</keyword>
<dbReference type="InterPro" id="IPR036554">
    <property type="entry name" value="GHMP_kinase_C_sf"/>
</dbReference>
<dbReference type="Pfam" id="PF00483">
    <property type="entry name" value="NTP_transferase"/>
    <property type="match status" value="1"/>
</dbReference>
<dbReference type="SUPFAM" id="SSF54211">
    <property type="entry name" value="Ribosomal protein S5 domain 2-like"/>
    <property type="match status" value="1"/>
</dbReference>
<name>A0A2R5GSS1_9STRA</name>
<evidence type="ECO:0000256" key="5">
    <source>
        <dbReference type="ARBA" id="ARBA00022741"/>
    </source>
</evidence>
<dbReference type="EMBL" id="BEYU01000172">
    <property type="protein sequence ID" value="GBG33890.1"/>
    <property type="molecule type" value="Genomic_DNA"/>
</dbReference>
<proteinExistence type="inferred from homology"/>
<keyword evidence="3 10" id="KW-0808">Transferase</keyword>
<dbReference type="Gene3D" id="3.30.230.10">
    <property type="match status" value="1"/>
</dbReference>
<keyword evidence="5" id="KW-0547">Nucleotide-binding</keyword>
<accession>A0A2R5GSS1</accession>